<dbReference type="GO" id="GO:0000049">
    <property type="term" value="F:tRNA binding"/>
    <property type="evidence" value="ECO:0007669"/>
    <property type="project" value="UniProtKB-UniRule"/>
</dbReference>
<evidence type="ECO:0000256" key="8">
    <source>
        <dbReference type="RuleBase" id="RU000673"/>
    </source>
</evidence>
<dbReference type="GO" id="GO:0006515">
    <property type="term" value="P:protein quality control for misfolded or incompletely synthesized proteins"/>
    <property type="evidence" value="ECO:0007669"/>
    <property type="project" value="UniProtKB-UniRule"/>
</dbReference>
<feature type="binding site" evidence="7">
    <location>
        <position position="112"/>
    </location>
    <ligand>
        <name>tRNA</name>
        <dbReference type="ChEBI" id="CHEBI:17843"/>
    </ligand>
</feature>
<feature type="site" description="Stabilizes the basic form of H active site to accept a proton" evidence="7">
    <location>
        <position position="91"/>
    </location>
</feature>
<dbReference type="SUPFAM" id="SSF53178">
    <property type="entry name" value="Peptidyl-tRNA hydrolase-like"/>
    <property type="match status" value="1"/>
</dbReference>
<dbReference type="PANTHER" id="PTHR17224">
    <property type="entry name" value="PEPTIDYL-TRNA HYDROLASE"/>
    <property type="match status" value="1"/>
</dbReference>
<feature type="binding site" evidence="7">
    <location>
        <position position="66"/>
    </location>
    <ligand>
        <name>tRNA</name>
        <dbReference type="ChEBI" id="CHEBI:17843"/>
    </ligand>
</feature>
<feature type="binding site" evidence="7">
    <location>
        <position position="14"/>
    </location>
    <ligand>
        <name>tRNA</name>
        <dbReference type="ChEBI" id="CHEBI:17843"/>
    </ligand>
</feature>
<keyword evidence="7" id="KW-0963">Cytoplasm</keyword>
<gene>
    <name evidence="7" type="primary">pth</name>
    <name evidence="10" type="ORF">EQU50_04035</name>
</gene>
<evidence type="ECO:0000313" key="10">
    <source>
        <dbReference type="EMBL" id="RZI46111.1"/>
    </source>
</evidence>
<comment type="subcellular location">
    <subcellularLocation>
        <location evidence="7">Cytoplasm</location>
    </subcellularLocation>
</comment>
<dbReference type="Proteomes" id="UP000293550">
    <property type="component" value="Unassembled WGS sequence"/>
</dbReference>
<dbReference type="InterPro" id="IPR036416">
    <property type="entry name" value="Pept_tRNA_hydro_sf"/>
</dbReference>
<feature type="site" description="Discriminates between blocked and unblocked aminoacyl-tRNA" evidence="7">
    <location>
        <position position="9"/>
    </location>
</feature>
<dbReference type="InterPro" id="IPR018171">
    <property type="entry name" value="Pept_tRNA_hydro_CS"/>
</dbReference>
<evidence type="ECO:0000256" key="6">
    <source>
        <dbReference type="ARBA" id="ARBA00050038"/>
    </source>
</evidence>
<name>A0A4Q7DGT7_9PROT</name>
<dbReference type="CDD" id="cd00462">
    <property type="entry name" value="PTH"/>
    <property type="match status" value="1"/>
</dbReference>
<dbReference type="Gene3D" id="3.40.50.1470">
    <property type="entry name" value="Peptidyl-tRNA hydrolase"/>
    <property type="match status" value="1"/>
</dbReference>
<dbReference type="Pfam" id="PF01195">
    <property type="entry name" value="Pept_tRNA_hydro"/>
    <property type="match status" value="1"/>
</dbReference>
<evidence type="ECO:0000256" key="1">
    <source>
        <dbReference type="ARBA" id="ARBA00013260"/>
    </source>
</evidence>
<dbReference type="AlphaFoldDB" id="A0A4Q7DGT7"/>
<comment type="function">
    <text evidence="7">Catalyzes the release of premature peptidyl moieties from peptidyl-tRNA molecules trapped in stalled 50S ribosomal subunits, and thus maintains levels of free tRNAs and 50S ribosomes.</text>
</comment>
<evidence type="ECO:0000256" key="9">
    <source>
        <dbReference type="RuleBase" id="RU004320"/>
    </source>
</evidence>
<feature type="binding site" evidence="7">
    <location>
        <position position="64"/>
    </location>
    <ligand>
        <name>tRNA</name>
        <dbReference type="ChEBI" id="CHEBI:17843"/>
    </ligand>
</feature>
<dbReference type="RefSeq" id="WP_130153865.1">
    <property type="nucleotide sequence ID" value="NZ_SCFB01000005.1"/>
</dbReference>
<feature type="active site" description="Proton acceptor" evidence="7">
    <location>
        <position position="19"/>
    </location>
</feature>
<evidence type="ECO:0000256" key="7">
    <source>
        <dbReference type="HAMAP-Rule" id="MF_00083"/>
    </source>
</evidence>
<organism evidence="10 11">
    <name type="scientific">Candidatus Finniella inopinata</name>
    <dbReference type="NCBI Taxonomy" id="1696036"/>
    <lineage>
        <taxon>Bacteria</taxon>
        <taxon>Pseudomonadati</taxon>
        <taxon>Pseudomonadota</taxon>
        <taxon>Alphaproteobacteria</taxon>
        <taxon>Holosporales</taxon>
        <taxon>Candidatus Paracaedibacteraceae</taxon>
        <taxon>Candidatus Finniella</taxon>
    </lineage>
</organism>
<keyword evidence="2 7" id="KW-0820">tRNA-binding</keyword>
<keyword evidence="3 7" id="KW-0378">Hydrolase</keyword>
<dbReference type="GO" id="GO:0005737">
    <property type="term" value="C:cytoplasm"/>
    <property type="evidence" value="ECO:0007669"/>
    <property type="project" value="UniProtKB-SubCell"/>
</dbReference>
<dbReference type="GO" id="GO:0072344">
    <property type="term" value="P:rescue of stalled ribosome"/>
    <property type="evidence" value="ECO:0007669"/>
    <property type="project" value="UniProtKB-UniRule"/>
</dbReference>
<dbReference type="EC" id="3.1.1.29" evidence="1 7"/>
<dbReference type="NCBIfam" id="TIGR00447">
    <property type="entry name" value="pth"/>
    <property type="match status" value="1"/>
</dbReference>
<keyword evidence="4 7" id="KW-0694">RNA-binding</keyword>
<evidence type="ECO:0000256" key="4">
    <source>
        <dbReference type="ARBA" id="ARBA00022884"/>
    </source>
</evidence>
<comment type="caution">
    <text evidence="10">The sequence shown here is derived from an EMBL/GenBank/DDBJ whole genome shotgun (WGS) entry which is preliminary data.</text>
</comment>
<dbReference type="PROSITE" id="PS01195">
    <property type="entry name" value="PEPT_TRNA_HYDROL_1"/>
    <property type="match status" value="1"/>
</dbReference>
<dbReference type="OrthoDB" id="9800507at2"/>
<dbReference type="EMBL" id="SCFB01000005">
    <property type="protein sequence ID" value="RZI46111.1"/>
    <property type="molecule type" value="Genomic_DNA"/>
</dbReference>
<evidence type="ECO:0000256" key="5">
    <source>
        <dbReference type="ARBA" id="ARBA00038063"/>
    </source>
</evidence>
<reference evidence="10 11" key="1">
    <citation type="submission" date="2018-10" db="EMBL/GenBank/DDBJ databases">
        <title>An updated phylogeny of the Alphaproteobacteria reveals that the parasitic Rickettsiales and Holosporales have independent origins.</title>
        <authorList>
            <person name="Munoz-Gomez S.A."/>
            <person name="Hess S."/>
            <person name="Burger G."/>
            <person name="Lang B.F."/>
            <person name="Susko E."/>
            <person name="Slamovits C.H."/>
            <person name="Roger A.J."/>
        </authorList>
    </citation>
    <scope>NUCLEOTIDE SEQUENCE [LARGE SCALE GENOMIC DNA]</scope>
    <source>
        <strain evidence="10">HOLO01</strain>
    </source>
</reference>
<protein>
    <recommendedName>
        <fullName evidence="6 7">Peptidyl-tRNA hydrolase</fullName>
        <shortName evidence="7">Pth</shortName>
        <ecNumber evidence="1 7">3.1.1.29</ecNumber>
    </recommendedName>
</protein>
<proteinExistence type="inferred from homology"/>
<comment type="subunit">
    <text evidence="7">Monomer.</text>
</comment>
<accession>A0A4Q7DGT7</accession>
<dbReference type="HAMAP" id="MF_00083">
    <property type="entry name" value="Pept_tRNA_hydro_bact"/>
    <property type="match status" value="1"/>
</dbReference>
<dbReference type="GO" id="GO:0004045">
    <property type="term" value="F:peptidyl-tRNA hydrolase activity"/>
    <property type="evidence" value="ECO:0007669"/>
    <property type="project" value="UniProtKB-UniRule"/>
</dbReference>
<evidence type="ECO:0000256" key="3">
    <source>
        <dbReference type="ARBA" id="ARBA00022801"/>
    </source>
</evidence>
<comment type="catalytic activity">
    <reaction evidence="7 8">
        <text>an N-acyl-L-alpha-aminoacyl-tRNA + H2O = an N-acyl-L-amino acid + a tRNA + H(+)</text>
        <dbReference type="Rhea" id="RHEA:54448"/>
        <dbReference type="Rhea" id="RHEA-COMP:10123"/>
        <dbReference type="Rhea" id="RHEA-COMP:13883"/>
        <dbReference type="ChEBI" id="CHEBI:15377"/>
        <dbReference type="ChEBI" id="CHEBI:15378"/>
        <dbReference type="ChEBI" id="CHEBI:59874"/>
        <dbReference type="ChEBI" id="CHEBI:78442"/>
        <dbReference type="ChEBI" id="CHEBI:138191"/>
        <dbReference type="EC" id="3.1.1.29"/>
    </reaction>
</comment>
<comment type="similarity">
    <text evidence="5 7 9">Belongs to the PTH family.</text>
</comment>
<keyword evidence="11" id="KW-1185">Reference proteome</keyword>
<dbReference type="InterPro" id="IPR001328">
    <property type="entry name" value="Pept_tRNA_hydro"/>
</dbReference>
<dbReference type="FunFam" id="3.40.50.1470:FF:000001">
    <property type="entry name" value="Peptidyl-tRNA hydrolase"/>
    <property type="match status" value="1"/>
</dbReference>
<sequence length="189" mass="20870">MFVLVGLGNPGPQYSLNRHNVGFMVVDTIAQSYPFNPFKTKFNAFIAEGKLGPHKVLLCKPITFMNRSGQALGALMNFYKIPVENLYVVHDDLDLTFGRLKLKQGGGSGGHNGLTSLDQSIGKDYWRLRIGIGHPGHASAVSNYVLSNFSGHEQKELIPMLTTIAELTPDLFGSDAGLWLNQYHQRLKP</sequence>
<evidence type="ECO:0000256" key="2">
    <source>
        <dbReference type="ARBA" id="ARBA00022555"/>
    </source>
</evidence>
<dbReference type="PANTHER" id="PTHR17224:SF1">
    <property type="entry name" value="PEPTIDYL-TRNA HYDROLASE"/>
    <property type="match status" value="1"/>
</dbReference>
<evidence type="ECO:0000313" key="11">
    <source>
        <dbReference type="Proteomes" id="UP000293550"/>
    </source>
</evidence>
<comment type="function">
    <text evidence="7">Hydrolyzes ribosome-free peptidyl-tRNAs (with 1 or more amino acids incorporated), which drop off the ribosome during protein synthesis, or as a result of ribosome stalling.</text>
</comment>